<evidence type="ECO:0000256" key="1">
    <source>
        <dbReference type="ARBA" id="ARBA00009199"/>
    </source>
</evidence>
<reference evidence="3 4" key="1">
    <citation type="submission" date="2021-06" db="EMBL/GenBank/DDBJ databases">
        <authorList>
            <person name="Grouzdev D.S."/>
            <person name="Koziaeva V."/>
        </authorList>
    </citation>
    <scope>NUCLEOTIDE SEQUENCE [LARGE SCALE GENOMIC DNA]</scope>
    <source>
        <strain evidence="3 4">22</strain>
    </source>
</reference>
<dbReference type="EMBL" id="JAHHZF010000005">
    <property type="protein sequence ID" value="MBT9290135.1"/>
    <property type="molecule type" value="Genomic_DNA"/>
</dbReference>
<comment type="caution">
    <text evidence="3">The sequence shown here is derived from an EMBL/GenBank/DDBJ whole genome shotgun (WGS) entry which is preliminary data.</text>
</comment>
<gene>
    <name evidence="3" type="ORF">KL771_11750</name>
</gene>
<feature type="domain" description="Amidase" evidence="2">
    <location>
        <begin position="28"/>
        <end position="411"/>
    </location>
</feature>
<dbReference type="PANTHER" id="PTHR11895:SF151">
    <property type="entry name" value="GLUTAMYL-TRNA(GLN) AMIDOTRANSFERASE SUBUNIT A"/>
    <property type="match status" value="1"/>
</dbReference>
<dbReference type="SUPFAM" id="SSF75304">
    <property type="entry name" value="Amidase signature (AS) enzymes"/>
    <property type="match status" value="1"/>
</dbReference>
<name>A0A947GF46_9HYPH</name>
<organism evidence="3 4">
    <name type="scientific">Prosthecodimorpha staleyi</name>
    <dbReference type="NCBI Taxonomy" id="2840188"/>
    <lineage>
        <taxon>Bacteria</taxon>
        <taxon>Pseudomonadati</taxon>
        <taxon>Pseudomonadota</taxon>
        <taxon>Alphaproteobacteria</taxon>
        <taxon>Hyphomicrobiales</taxon>
        <taxon>Ancalomicrobiaceae</taxon>
        <taxon>Prosthecodimorpha</taxon>
    </lineage>
</organism>
<dbReference type="InterPro" id="IPR036928">
    <property type="entry name" value="AS_sf"/>
</dbReference>
<evidence type="ECO:0000259" key="2">
    <source>
        <dbReference type="Pfam" id="PF01425"/>
    </source>
</evidence>
<evidence type="ECO:0000313" key="3">
    <source>
        <dbReference type="EMBL" id="MBT9290135.1"/>
    </source>
</evidence>
<dbReference type="AlphaFoldDB" id="A0A947GF46"/>
<protein>
    <submittedName>
        <fullName evidence="3">Amidase</fullName>
    </submittedName>
</protein>
<keyword evidence="4" id="KW-1185">Reference proteome</keyword>
<proteinExistence type="inferred from homology"/>
<dbReference type="InterPro" id="IPR000120">
    <property type="entry name" value="Amidase"/>
</dbReference>
<dbReference type="Gene3D" id="3.90.1300.10">
    <property type="entry name" value="Amidase signature (AS) domain"/>
    <property type="match status" value="1"/>
</dbReference>
<dbReference type="PANTHER" id="PTHR11895">
    <property type="entry name" value="TRANSAMIDASE"/>
    <property type="match status" value="1"/>
</dbReference>
<accession>A0A947GF46</accession>
<dbReference type="GO" id="GO:0003824">
    <property type="term" value="F:catalytic activity"/>
    <property type="evidence" value="ECO:0007669"/>
    <property type="project" value="InterPro"/>
</dbReference>
<dbReference type="RefSeq" id="WP_261968745.1">
    <property type="nucleotide sequence ID" value="NZ_JAHHZF010000005.1"/>
</dbReference>
<dbReference type="Proteomes" id="UP000766595">
    <property type="component" value="Unassembled WGS sequence"/>
</dbReference>
<dbReference type="InterPro" id="IPR023631">
    <property type="entry name" value="Amidase_dom"/>
</dbReference>
<sequence>MSASRFPAPVSAVALAAAVEDGRTTAAEAIERSIAAVEAHDEMLSAFVATSFDDARAAAAVSGPLAGLALGVKDIIDTAGMATEMGSPLYAGNRPRADAPVVALARRAGAAVIGKTVTTEFAYLQPGPTRNPARLDHTPGGSSSGSAAAVAAGLIPLAFGTQTGGSVVRPAAFCGVAGFKPSFRLIPTVGVKCFSWSLDTVGVFGAGVADAAYFLAALTGRDLRVDTVAPSAPRIGLVRTHLWEEASAEMRQAVETAGRLAEAGGASLVDIDLPGLFADAFSAHQVIQDFQAAQALAWEYDHHAAALSPILRDALTLGRMLTPADYDRARRTARQARLALRELFADIDVILTPSAPGAAPEGLATTGTSIFNRLWTLMGTPALNVPGLTGAGGLPLGVQIVAPFGRDRACLEAGRFLERQLSGA</sequence>
<evidence type="ECO:0000313" key="4">
    <source>
        <dbReference type="Proteomes" id="UP000766595"/>
    </source>
</evidence>
<comment type="similarity">
    <text evidence="1">Belongs to the amidase family.</text>
</comment>
<dbReference type="Pfam" id="PF01425">
    <property type="entry name" value="Amidase"/>
    <property type="match status" value="1"/>
</dbReference>